<evidence type="ECO:0000256" key="7">
    <source>
        <dbReference type="ARBA" id="ARBA00022989"/>
    </source>
</evidence>
<evidence type="ECO:0000256" key="8">
    <source>
        <dbReference type="ARBA" id="ARBA00023034"/>
    </source>
</evidence>
<evidence type="ECO:0000256" key="11">
    <source>
        <dbReference type="ARBA" id="ARBA00023180"/>
    </source>
</evidence>
<protein>
    <submittedName>
        <fullName evidence="14">Alpha-2,8-sialyltransferase 8F-like</fullName>
    </submittedName>
</protein>
<comment type="similarity">
    <text evidence="2">Belongs to the glycosyltransferase 29 family.</text>
</comment>
<evidence type="ECO:0000256" key="10">
    <source>
        <dbReference type="ARBA" id="ARBA00023157"/>
    </source>
</evidence>
<evidence type="ECO:0000313" key="13">
    <source>
        <dbReference type="Proteomes" id="UP000694865"/>
    </source>
</evidence>
<evidence type="ECO:0000256" key="6">
    <source>
        <dbReference type="ARBA" id="ARBA00022968"/>
    </source>
</evidence>
<evidence type="ECO:0000256" key="4">
    <source>
        <dbReference type="ARBA" id="ARBA00022679"/>
    </source>
</evidence>
<dbReference type="RefSeq" id="XP_006817771.1">
    <property type="nucleotide sequence ID" value="XM_006817708.1"/>
</dbReference>
<dbReference type="PANTHER" id="PTHR11987:SF53">
    <property type="entry name" value="ALPHA-2,8-SIALYLTRANSFERASE 8F-LIKE"/>
    <property type="match status" value="1"/>
</dbReference>
<comment type="subcellular location">
    <subcellularLocation>
        <location evidence="1">Golgi apparatus membrane</location>
        <topology evidence="1">Single-pass type II membrane protein</topology>
    </subcellularLocation>
</comment>
<keyword evidence="7 12" id="KW-1133">Transmembrane helix</keyword>
<reference evidence="14" key="1">
    <citation type="submission" date="2025-08" db="UniProtKB">
        <authorList>
            <consortium name="RefSeq"/>
        </authorList>
    </citation>
    <scope>IDENTIFICATION</scope>
    <source>
        <tissue evidence="14">Testes</tissue>
    </source>
</reference>
<keyword evidence="4" id="KW-0808">Transferase</keyword>
<dbReference type="PIRSF" id="PIRSF005557">
    <property type="entry name" value="Sialyl_trans"/>
    <property type="match status" value="1"/>
</dbReference>
<evidence type="ECO:0000256" key="1">
    <source>
        <dbReference type="ARBA" id="ARBA00004323"/>
    </source>
</evidence>
<dbReference type="Proteomes" id="UP000694865">
    <property type="component" value="Unplaced"/>
</dbReference>
<dbReference type="InterPro" id="IPR050943">
    <property type="entry name" value="Glycosyltr_29_Sialyltrsf"/>
</dbReference>
<dbReference type="InterPro" id="IPR001675">
    <property type="entry name" value="Glyco_trans_29"/>
</dbReference>
<keyword evidence="10" id="KW-1015">Disulfide bond</keyword>
<dbReference type="CDD" id="cd23963">
    <property type="entry name" value="GT29_ST8SIA"/>
    <property type="match status" value="1"/>
</dbReference>
<keyword evidence="13" id="KW-1185">Reference proteome</keyword>
<evidence type="ECO:0000256" key="2">
    <source>
        <dbReference type="ARBA" id="ARBA00006003"/>
    </source>
</evidence>
<keyword evidence="5 12" id="KW-0812">Transmembrane</keyword>
<dbReference type="Gene3D" id="3.90.1480.20">
    <property type="entry name" value="Glycosyl transferase family 29"/>
    <property type="match status" value="1"/>
</dbReference>
<evidence type="ECO:0000313" key="14">
    <source>
        <dbReference type="RefSeq" id="XP_006817771.1"/>
    </source>
</evidence>
<evidence type="ECO:0000256" key="3">
    <source>
        <dbReference type="ARBA" id="ARBA00022676"/>
    </source>
</evidence>
<dbReference type="InterPro" id="IPR012163">
    <property type="entry name" value="Sialyl_trans"/>
</dbReference>
<name>A0ABM0MCN0_SACKO</name>
<sequence>MARYLRGKFSIETLMYTSFSVLTLFCISAALYSYVYVNIVSHYIQSSNVHYVDCNDKDKKNVEGMQRLEEILDESEIREEKSEEEIDNCQWAVRRIMGQTPYFTEDINNAARHALAECIFKDDNKNTQTDERQLSQIMKKKAANLKSCHRNATTHTDFKRELHRYMNQTSSVLTQKNTKIGSMYTNLYGKSGLRLNQKMWDSLSKIQPFSKVSQFKTCAIVGNSHILKVSKCGHEIDNYEYIIRSNMPEIGKSSVDSGIRTNLTSLGPTSRTLYLENTKGEFDKAKFLKVAKEYTGHLIWIHNSMNIFNSAVFKVTDALKNHHSLKLLLANHEYFRKFQYFLQETGQTFSTDMALIGMSISLCEEIHLYGIWPYLIDLEANILQPDYAAYNKLSKKENNLIAEFNLLQKLHCIGVLKIHIEKCL</sequence>
<evidence type="ECO:0000256" key="5">
    <source>
        <dbReference type="ARBA" id="ARBA00022692"/>
    </source>
</evidence>
<dbReference type="PANTHER" id="PTHR11987">
    <property type="entry name" value="ALPHA-2,8-SIALYLTRANSFERASE"/>
    <property type="match status" value="1"/>
</dbReference>
<keyword evidence="9 12" id="KW-0472">Membrane</keyword>
<accession>A0ABM0MCN0</accession>
<gene>
    <name evidence="14" type="primary">LOC102808455</name>
</gene>
<keyword evidence="8" id="KW-0333">Golgi apparatus</keyword>
<dbReference type="GeneID" id="102808455"/>
<proteinExistence type="inferred from homology"/>
<evidence type="ECO:0000256" key="12">
    <source>
        <dbReference type="SAM" id="Phobius"/>
    </source>
</evidence>
<keyword evidence="11" id="KW-0325">Glycoprotein</keyword>
<feature type="transmembrane region" description="Helical" evidence="12">
    <location>
        <begin position="14"/>
        <end position="37"/>
    </location>
</feature>
<evidence type="ECO:0000256" key="9">
    <source>
        <dbReference type="ARBA" id="ARBA00023136"/>
    </source>
</evidence>
<organism evidence="13 14">
    <name type="scientific">Saccoglossus kowalevskii</name>
    <name type="common">Acorn worm</name>
    <dbReference type="NCBI Taxonomy" id="10224"/>
    <lineage>
        <taxon>Eukaryota</taxon>
        <taxon>Metazoa</taxon>
        <taxon>Hemichordata</taxon>
        <taxon>Enteropneusta</taxon>
        <taxon>Harrimaniidae</taxon>
        <taxon>Saccoglossus</taxon>
    </lineage>
</organism>
<keyword evidence="6" id="KW-0735">Signal-anchor</keyword>
<dbReference type="InterPro" id="IPR038578">
    <property type="entry name" value="GT29-like_sf"/>
</dbReference>
<keyword evidence="3" id="KW-0328">Glycosyltransferase</keyword>
<dbReference type="Pfam" id="PF00777">
    <property type="entry name" value="Glyco_transf_29"/>
    <property type="match status" value="1"/>
</dbReference>